<dbReference type="OrthoDB" id="3234226at2"/>
<reference evidence="1 2" key="1">
    <citation type="journal article" date="2017" name="BMC Genomics">
        <title>Comparative genomic and phylogenomic analyses of the Bifidobacteriaceae family.</title>
        <authorList>
            <person name="Lugli G.A."/>
            <person name="Milani C."/>
            <person name="Turroni F."/>
            <person name="Duranti S."/>
            <person name="Mancabelli L."/>
            <person name="Mangifesta M."/>
            <person name="Ferrario C."/>
            <person name="Modesto M."/>
            <person name="Mattarelli P."/>
            <person name="Jiri K."/>
            <person name="van Sinderen D."/>
            <person name="Ventura M."/>
        </authorList>
    </citation>
    <scope>NUCLEOTIDE SEQUENCE [LARGE SCALE GENOMIC DNA]</scope>
    <source>
        <strain evidence="1 2">DSM 28807</strain>
    </source>
</reference>
<evidence type="ECO:0000313" key="2">
    <source>
        <dbReference type="Proteomes" id="UP000216352"/>
    </source>
</evidence>
<keyword evidence="2" id="KW-1185">Reference proteome</keyword>
<proteinExistence type="predicted"/>
<gene>
    <name evidence="1" type="ORF">BLEM_1690</name>
</gene>
<accession>A0A261FNG8</accession>
<dbReference type="STRING" id="1603886.GCA_001895165_02262"/>
<organism evidence="1 2">
    <name type="scientific">Bifidobacterium lemurum</name>
    <dbReference type="NCBI Taxonomy" id="1603886"/>
    <lineage>
        <taxon>Bacteria</taxon>
        <taxon>Bacillati</taxon>
        <taxon>Actinomycetota</taxon>
        <taxon>Actinomycetes</taxon>
        <taxon>Bifidobacteriales</taxon>
        <taxon>Bifidobacteriaceae</taxon>
        <taxon>Bifidobacterium</taxon>
    </lineage>
</organism>
<sequence>MDVSIIRKPTDWPFEIPEITAEAIDDLIAAMERGERWIGRYLDDLDGATREMDNLDQETLVRNYYLREEWARD</sequence>
<dbReference type="EMBL" id="MWWX01000013">
    <property type="protein sequence ID" value="OZG60721.1"/>
    <property type="molecule type" value="Genomic_DNA"/>
</dbReference>
<dbReference type="RefSeq" id="WP_072727096.1">
    <property type="nucleotide sequence ID" value="NZ_BDIS01000035.1"/>
</dbReference>
<protein>
    <submittedName>
        <fullName evidence="1">Uncharacterized protein</fullName>
    </submittedName>
</protein>
<evidence type="ECO:0000313" key="1">
    <source>
        <dbReference type="EMBL" id="OZG60721.1"/>
    </source>
</evidence>
<dbReference type="AlphaFoldDB" id="A0A261FNG8"/>
<name>A0A261FNG8_9BIFI</name>
<comment type="caution">
    <text evidence="1">The sequence shown here is derived from an EMBL/GenBank/DDBJ whole genome shotgun (WGS) entry which is preliminary data.</text>
</comment>
<dbReference type="Proteomes" id="UP000216352">
    <property type="component" value="Unassembled WGS sequence"/>
</dbReference>